<name>A0A9P5SXM3_9FUNG</name>
<dbReference type="Proteomes" id="UP000696485">
    <property type="component" value="Unassembled WGS sequence"/>
</dbReference>
<dbReference type="InterPro" id="IPR050700">
    <property type="entry name" value="YIM1/Zinc_Alcohol_DH_Fams"/>
</dbReference>
<dbReference type="InterPro" id="IPR013154">
    <property type="entry name" value="ADH-like_N"/>
</dbReference>
<dbReference type="PANTHER" id="PTHR11695:SF294">
    <property type="entry name" value="RETICULON-4-INTERACTING PROTEIN 1, MITOCHONDRIAL"/>
    <property type="match status" value="1"/>
</dbReference>
<dbReference type="CDD" id="cd08267">
    <property type="entry name" value="MDR1"/>
    <property type="match status" value="1"/>
</dbReference>
<dbReference type="GO" id="GO:0016491">
    <property type="term" value="F:oxidoreductase activity"/>
    <property type="evidence" value="ECO:0007669"/>
    <property type="project" value="InterPro"/>
</dbReference>
<dbReference type="Pfam" id="PF13602">
    <property type="entry name" value="ADH_zinc_N_2"/>
    <property type="match status" value="1"/>
</dbReference>
<dbReference type="AlphaFoldDB" id="A0A9P5SXM3"/>
<feature type="domain" description="Enoyl reductase (ER)" evidence="1">
    <location>
        <begin position="22"/>
        <end position="350"/>
    </location>
</feature>
<organism evidence="2 3">
    <name type="scientific">Podila minutissima</name>
    <dbReference type="NCBI Taxonomy" id="64525"/>
    <lineage>
        <taxon>Eukaryota</taxon>
        <taxon>Fungi</taxon>
        <taxon>Fungi incertae sedis</taxon>
        <taxon>Mucoromycota</taxon>
        <taxon>Mortierellomycotina</taxon>
        <taxon>Mortierellomycetes</taxon>
        <taxon>Mortierellales</taxon>
        <taxon>Mortierellaceae</taxon>
        <taxon>Podila</taxon>
    </lineage>
</organism>
<evidence type="ECO:0000313" key="2">
    <source>
        <dbReference type="EMBL" id="KAF9337806.1"/>
    </source>
</evidence>
<dbReference type="Gene3D" id="3.90.180.10">
    <property type="entry name" value="Medium-chain alcohol dehydrogenases, catalytic domain"/>
    <property type="match status" value="1"/>
</dbReference>
<protein>
    <submittedName>
        <fullName evidence="2">NADPh quinone reductase</fullName>
    </submittedName>
</protein>
<dbReference type="SUPFAM" id="SSF51735">
    <property type="entry name" value="NAD(P)-binding Rossmann-fold domains"/>
    <property type="match status" value="1"/>
</dbReference>
<gene>
    <name evidence="2" type="primary">CMK15</name>
    <name evidence="2" type="ORF">BG006_002526</name>
</gene>
<evidence type="ECO:0000259" key="1">
    <source>
        <dbReference type="SMART" id="SM00829"/>
    </source>
</evidence>
<dbReference type="Gene3D" id="3.40.50.720">
    <property type="entry name" value="NAD(P)-binding Rossmann-like Domain"/>
    <property type="match status" value="1"/>
</dbReference>
<evidence type="ECO:0000313" key="3">
    <source>
        <dbReference type="Proteomes" id="UP000696485"/>
    </source>
</evidence>
<sequence>MATYAPNLPETMKAIHWTKIGKPAEILALDKHQPLPTLTGTNILVKVHASALNPVDWKLMKGGVPRFLMPKVKTPGLDISGVVVGLGPKAGKSNKPGVQKFAIGDRVMAMLDFSKSGGLQEYTLVDETILVKTPAEWDALAAAAFPLVGTTVYESLVIRGGIKKGDKVLVNGASGGTGSVAVQLATALGAAVVGVCSTPNVELVKKLGAAEVVDYTAAKVHEQYSNRDFDIILDTVGSDELYATSGTLLKPSGQYIQIAGADSAMDSPFHLLYSGLQILHKKLYGLLTRGAGYQLFTTFPNGANLATAAHILVRVNATPTVAATFEFSLDQVLEAYKQSQSGRARGKLVVTLQ</sequence>
<dbReference type="InterPro" id="IPR011032">
    <property type="entry name" value="GroES-like_sf"/>
</dbReference>
<accession>A0A9P5SXM3</accession>
<dbReference type="GO" id="GO:0005739">
    <property type="term" value="C:mitochondrion"/>
    <property type="evidence" value="ECO:0007669"/>
    <property type="project" value="TreeGrafter"/>
</dbReference>
<reference evidence="2" key="1">
    <citation type="journal article" date="2020" name="Fungal Divers.">
        <title>Resolving the Mortierellaceae phylogeny through synthesis of multi-gene phylogenetics and phylogenomics.</title>
        <authorList>
            <person name="Vandepol N."/>
            <person name="Liber J."/>
            <person name="Desiro A."/>
            <person name="Na H."/>
            <person name="Kennedy M."/>
            <person name="Barry K."/>
            <person name="Grigoriev I.V."/>
            <person name="Miller A.N."/>
            <person name="O'Donnell K."/>
            <person name="Stajich J.E."/>
            <person name="Bonito G."/>
        </authorList>
    </citation>
    <scope>NUCLEOTIDE SEQUENCE</scope>
    <source>
        <strain evidence="2">NVP1</strain>
    </source>
</reference>
<dbReference type="SUPFAM" id="SSF50129">
    <property type="entry name" value="GroES-like"/>
    <property type="match status" value="1"/>
</dbReference>
<dbReference type="SMART" id="SM00829">
    <property type="entry name" value="PKS_ER"/>
    <property type="match status" value="1"/>
</dbReference>
<dbReference type="InterPro" id="IPR020843">
    <property type="entry name" value="ER"/>
</dbReference>
<comment type="caution">
    <text evidence="2">The sequence shown here is derived from an EMBL/GenBank/DDBJ whole genome shotgun (WGS) entry which is preliminary data.</text>
</comment>
<proteinExistence type="predicted"/>
<dbReference type="EMBL" id="JAAAUY010000016">
    <property type="protein sequence ID" value="KAF9337806.1"/>
    <property type="molecule type" value="Genomic_DNA"/>
</dbReference>
<dbReference type="InterPro" id="IPR036291">
    <property type="entry name" value="NAD(P)-bd_dom_sf"/>
</dbReference>
<keyword evidence="3" id="KW-1185">Reference proteome</keyword>
<dbReference type="Pfam" id="PF08240">
    <property type="entry name" value="ADH_N"/>
    <property type="match status" value="1"/>
</dbReference>
<dbReference type="PANTHER" id="PTHR11695">
    <property type="entry name" value="ALCOHOL DEHYDROGENASE RELATED"/>
    <property type="match status" value="1"/>
</dbReference>